<evidence type="ECO:0000313" key="1">
    <source>
        <dbReference type="EMBL" id="KTC68857.1"/>
    </source>
</evidence>
<dbReference type="RefSeq" id="WP_157062406.1">
    <property type="nucleotide sequence ID" value="NZ_CAAAHV010000007.1"/>
</dbReference>
<dbReference type="Proteomes" id="UP000255066">
    <property type="component" value="Unassembled WGS sequence"/>
</dbReference>
<gene>
    <name evidence="1" type="ORF">Lbir_2390</name>
    <name evidence="2" type="ORF">NCTC12437_03022</name>
</gene>
<protein>
    <submittedName>
        <fullName evidence="2">Uncharacterized protein</fullName>
    </submittedName>
</protein>
<reference evidence="2 4" key="2">
    <citation type="submission" date="2018-06" db="EMBL/GenBank/DDBJ databases">
        <authorList>
            <consortium name="Pathogen Informatics"/>
            <person name="Doyle S."/>
        </authorList>
    </citation>
    <scope>NUCLEOTIDE SEQUENCE [LARGE SCALE GENOMIC DNA]</scope>
    <source>
        <strain evidence="2 4">NCTC12437</strain>
    </source>
</reference>
<dbReference type="Proteomes" id="UP000054735">
    <property type="component" value="Unassembled WGS sequence"/>
</dbReference>
<dbReference type="EMBL" id="UGNW01000001">
    <property type="protein sequence ID" value="STX33201.1"/>
    <property type="molecule type" value="Genomic_DNA"/>
</dbReference>
<reference evidence="1 3" key="1">
    <citation type="submission" date="2015-11" db="EMBL/GenBank/DDBJ databases">
        <title>Genomic analysis of 38 Legionella species identifies large and diverse effector repertoires.</title>
        <authorList>
            <person name="Burstein D."/>
            <person name="Amaro F."/>
            <person name="Zusman T."/>
            <person name="Lifshitz Z."/>
            <person name="Cohen O."/>
            <person name="Gilbert J.A."/>
            <person name="Pupko T."/>
            <person name="Shuman H.A."/>
            <person name="Segal G."/>
        </authorList>
    </citation>
    <scope>NUCLEOTIDE SEQUENCE [LARGE SCALE GENOMIC DNA]</scope>
    <source>
        <strain evidence="1 3">CDC#1407-AL-14</strain>
    </source>
</reference>
<evidence type="ECO:0000313" key="4">
    <source>
        <dbReference type="Proteomes" id="UP000255066"/>
    </source>
</evidence>
<dbReference type="STRING" id="28083.Lbir_2390"/>
<keyword evidence="3" id="KW-1185">Reference proteome</keyword>
<evidence type="ECO:0000313" key="2">
    <source>
        <dbReference type="EMBL" id="STX33201.1"/>
    </source>
</evidence>
<name>A0A378IFB9_9GAMM</name>
<proteinExistence type="predicted"/>
<dbReference type="AlphaFoldDB" id="A0A378IFB9"/>
<sequence>MIYKLLIQYFRLHLLRLFLNKVIKPKGINRGKLHPVNLAAIALELLLTVWASGKKKS</sequence>
<organism evidence="2 4">
    <name type="scientific">Legionella birminghamensis</name>
    <dbReference type="NCBI Taxonomy" id="28083"/>
    <lineage>
        <taxon>Bacteria</taxon>
        <taxon>Pseudomonadati</taxon>
        <taxon>Pseudomonadota</taxon>
        <taxon>Gammaproteobacteria</taxon>
        <taxon>Legionellales</taxon>
        <taxon>Legionellaceae</taxon>
        <taxon>Legionella</taxon>
    </lineage>
</organism>
<evidence type="ECO:0000313" key="3">
    <source>
        <dbReference type="Proteomes" id="UP000054735"/>
    </source>
</evidence>
<accession>A0A378IFB9</accession>
<dbReference type="EMBL" id="LNXT01000044">
    <property type="protein sequence ID" value="KTC68857.1"/>
    <property type="molecule type" value="Genomic_DNA"/>
</dbReference>